<dbReference type="AlphaFoldDB" id="A0A4C1YPT7"/>
<name>A0A4C1YPT7_EUMVA</name>
<organism evidence="2 3">
    <name type="scientific">Eumeta variegata</name>
    <name type="common">Bagworm moth</name>
    <name type="synonym">Eumeta japonica</name>
    <dbReference type="NCBI Taxonomy" id="151549"/>
    <lineage>
        <taxon>Eukaryota</taxon>
        <taxon>Metazoa</taxon>
        <taxon>Ecdysozoa</taxon>
        <taxon>Arthropoda</taxon>
        <taxon>Hexapoda</taxon>
        <taxon>Insecta</taxon>
        <taxon>Pterygota</taxon>
        <taxon>Neoptera</taxon>
        <taxon>Endopterygota</taxon>
        <taxon>Lepidoptera</taxon>
        <taxon>Glossata</taxon>
        <taxon>Ditrysia</taxon>
        <taxon>Tineoidea</taxon>
        <taxon>Psychidae</taxon>
        <taxon>Oiketicinae</taxon>
        <taxon>Eumeta</taxon>
    </lineage>
</organism>
<dbReference type="EMBL" id="BGZK01001309">
    <property type="protein sequence ID" value="GBP76912.1"/>
    <property type="molecule type" value="Genomic_DNA"/>
</dbReference>
<sequence length="101" mass="11108">MNSNNTIAQVPNKKGTRSASGGRRGGSGARDLFTCRDRAPKTSEQTEHRHLPKLMVAELRNKLYTTESAGRRAPPAHGAIRKLEVLACTQIEVVELLSELR</sequence>
<comment type="caution">
    <text evidence="2">The sequence shown here is derived from an EMBL/GenBank/DDBJ whole genome shotgun (WGS) entry which is preliminary data.</text>
</comment>
<keyword evidence="3" id="KW-1185">Reference proteome</keyword>
<dbReference type="Proteomes" id="UP000299102">
    <property type="component" value="Unassembled WGS sequence"/>
</dbReference>
<feature type="region of interest" description="Disordered" evidence="1">
    <location>
        <begin position="1"/>
        <end position="49"/>
    </location>
</feature>
<accession>A0A4C1YPT7</accession>
<protein>
    <submittedName>
        <fullName evidence="2">Uncharacterized protein</fullName>
    </submittedName>
</protein>
<evidence type="ECO:0000313" key="2">
    <source>
        <dbReference type="EMBL" id="GBP76912.1"/>
    </source>
</evidence>
<gene>
    <name evidence="2" type="ORF">EVAR_52601_1</name>
</gene>
<feature type="compositionally biased region" description="Basic and acidic residues" evidence="1">
    <location>
        <begin position="33"/>
        <end position="49"/>
    </location>
</feature>
<evidence type="ECO:0000313" key="3">
    <source>
        <dbReference type="Proteomes" id="UP000299102"/>
    </source>
</evidence>
<proteinExistence type="predicted"/>
<reference evidence="2 3" key="1">
    <citation type="journal article" date="2019" name="Commun. Biol.">
        <title>The bagworm genome reveals a unique fibroin gene that provides high tensile strength.</title>
        <authorList>
            <person name="Kono N."/>
            <person name="Nakamura H."/>
            <person name="Ohtoshi R."/>
            <person name="Tomita M."/>
            <person name="Numata K."/>
            <person name="Arakawa K."/>
        </authorList>
    </citation>
    <scope>NUCLEOTIDE SEQUENCE [LARGE SCALE GENOMIC DNA]</scope>
</reference>
<evidence type="ECO:0000256" key="1">
    <source>
        <dbReference type="SAM" id="MobiDB-lite"/>
    </source>
</evidence>